<evidence type="ECO:0000313" key="3">
    <source>
        <dbReference type="Proteomes" id="UP000076842"/>
    </source>
</evidence>
<protein>
    <submittedName>
        <fullName evidence="2">Uncharacterized protein</fullName>
    </submittedName>
</protein>
<organism evidence="2 3">
    <name type="scientific">Calocera cornea HHB12733</name>
    <dbReference type="NCBI Taxonomy" id="1353952"/>
    <lineage>
        <taxon>Eukaryota</taxon>
        <taxon>Fungi</taxon>
        <taxon>Dikarya</taxon>
        <taxon>Basidiomycota</taxon>
        <taxon>Agaricomycotina</taxon>
        <taxon>Dacrymycetes</taxon>
        <taxon>Dacrymycetales</taxon>
        <taxon>Dacrymycetaceae</taxon>
        <taxon>Calocera</taxon>
    </lineage>
</organism>
<sequence>MFGFLKVIFNKKNISKTFKRRLACTSSAAAPADATMADNATLDDSPPVTTAGNVTLDSPPLTQDDVEWFIRHARISMPKTADDWYNNQLPLPAAVLAVTQPGMPATGPATVYSDIPPKRARARSQKDGQGFRCYATKCEAPGCPAHSKALGLQSATVTDIVDVPLAAATAVTDVTAVPASSAVIAKTSNASIGTTGTENSGITSTNPGVSPASSTSSVAGTEATTPDHNGKAIVLPTARMLPGLAPVARPSADKVRFVRPLSPEPSWMQRRSPWDDPRGGQGGLPWTMDCAVRGLCLITEGRVSDVYQGASRDGGSRKASEDGTVQWGRAL</sequence>
<gene>
    <name evidence="2" type="ORF">CALCODRAFT_556208</name>
</gene>
<dbReference type="InParanoid" id="A0A165EZL5"/>
<evidence type="ECO:0000313" key="2">
    <source>
        <dbReference type="EMBL" id="KZT55877.1"/>
    </source>
</evidence>
<feature type="region of interest" description="Disordered" evidence="1">
    <location>
        <begin position="191"/>
        <end position="229"/>
    </location>
</feature>
<keyword evidence="3" id="KW-1185">Reference proteome</keyword>
<dbReference type="AlphaFoldDB" id="A0A165EZL5"/>
<dbReference type="Proteomes" id="UP000076842">
    <property type="component" value="Unassembled WGS sequence"/>
</dbReference>
<name>A0A165EZL5_9BASI</name>
<proteinExistence type="predicted"/>
<reference evidence="2 3" key="1">
    <citation type="journal article" date="2016" name="Mol. Biol. Evol.">
        <title>Comparative Genomics of Early-Diverging Mushroom-Forming Fungi Provides Insights into the Origins of Lignocellulose Decay Capabilities.</title>
        <authorList>
            <person name="Nagy L.G."/>
            <person name="Riley R."/>
            <person name="Tritt A."/>
            <person name="Adam C."/>
            <person name="Daum C."/>
            <person name="Floudas D."/>
            <person name="Sun H."/>
            <person name="Yadav J.S."/>
            <person name="Pangilinan J."/>
            <person name="Larsson K.H."/>
            <person name="Matsuura K."/>
            <person name="Barry K."/>
            <person name="Labutti K."/>
            <person name="Kuo R."/>
            <person name="Ohm R.A."/>
            <person name="Bhattacharya S.S."/>
            <person name="Shirouzu T."/>
            <person name="Yoshinaga Y."/>
            <person name="Martin F.M."/>
            <person name="Grigoriev I.V."/>
            <person name="Hibbett D.S."/>
        </authorList>
    </citation>
    <scope>NUCLEOTIDE SEQUENCE [LARGE SCALE GENOMIC DNA]</scope>
    <source>
        <strain evidence="2 3">HHB12733</strain>
    </source>
</reference>
<dbReference type="OrthoDB" id="10627035at2759"/>
<accession>A0A165EZL5</accession>
<feature type="region of interest" description="Disordered" evidence="1">
    <location>
        <begin position="307"/>
        <end position="331"/>
    </location>
</feature>
<feature type="compositionally biased region" description="Polar residues" evidence="1">
    <location>
        <begin position="191"/>
        <end position="227"/>
    </location>
</feature>
<dbReference type="EMBL" id="KV423987">
    <property type="protein sequence ID" value="KZT55877.1"/>
    <property type="molecule type" value="Genomic_DNA"/>
</dbReference>
<evidence type="ECO:0000256" key="1">
    <source>
        <dbReference type="SAM" id="MobiDB-lite"/>
    </source>
</evidence>